<accession>G0MMI6</accession>
<dbReference type="FunCoup" id="G0MMI6">
    <property type="interactions" value="1391"/>
</dbReference>
<dbReference type="EMBL" id="GL379802">
    <property type="protein sequence ID" value="EGT37384.1"/>
    <property type="molecule type" value="Genomic_DNA"/>
</dbReference>
<dbReference type="Proteomes" id="UP000008068">
    <property type="component" value="Unassembled WGS sequence"/>
</dbReference>
<keyword evidence="3" id="KW-1185">Reference proteome</keyword>
<dbReference type="InParanoid" id="G0MMI6"/>
<dbReference type="OrthoDB" id="5907353at2759"/>
<evidence type="ECO:0008006" key="4">
    <source>
        <dbReference type="Google" id="ProtNLM"/>
    </source>
</evidence>
<organism evidence="3">
    <name type="scientific">Caenorhabditis brenneri</name>
    <name type="common">Nematode worm</name>
    <dbReference type="NCBI Taxonomy" id="135651"/>
    <lineage>
        <taxon>Eukaryota</taxon>
        <taxon>Metazoa</taxon>
        <taxon>Ecdysozoa</taxon>
        <taxon>Nematoda</taxon>
        <taxon>Chromadorea</taxon>
        <taxon>Rhabditida</taxon>
        <taxon>Rhabditina</taxon>
        <taxon>Rhabditomorpha</taxon>
        <taxon>Rhabditoidea</taxon>
        <taxon>Rhabditidae</taxon>
        <taxon>Peloderinae</taxon>
        <taxon>Caenorhabditis</taxon>
    </lineage>
</organism>
<dbReference type="OMA" id="WSENCKE"/>
<dbReference type="AlphaFoldDB" id="G0MMI6"/>
<feature type="coiled-coil region" evidence="1">
    <location>
        <begin position="127"/>
        <end position="154"/>
    </location>
</feature>
<sequence>MSFRPMSYDSLCKILQHIEANKRIEMALRIPSIRSAEKSVPLKIDNLFFDKCAFYVNQTKYEFGLYRHYGTQETPEFIRIQNSEKGSKNDVDAYGFERYDWYRPLPGDFVMNTIEIEEPLPHDINTIKEKEREIRAIENRLNRFEAESRNIQNMGIMDWVKFSISYNPQEIDGSKSKLEKLRYQLQCYYCLRDNTPTPFKPYLQLTTTTFMNYRRYYFNQRGIQKIELVEYKMTLPEAMKIILKVILGNRKHPVHVNNMRMTDEYIIRAPTDLKLKIQKLDIGGSLNRVWNTVSSIIHTSSLPLKELSVDKYYAVPPNLELEIAKTAKKLILRYERAGFDWLPFLLSLENKSVEKEQSELLVTEYIELVSSWVSNGKQVGTNFSFHTKKKKTVKEVVEQIIQQGLGTAKTDGRIMIPMQGCSELQVSYSKRGRDWYEDWILKFKVVNLMDEVRDGVVYEMNKLNIQ</sequence>
<dbReference type="PANTHER" id="PTHR31379">
    <property type="entry name" value="F-BOX C PROTEIN-RELATED-RELATED"/>
    <property type="match status" value="1"/>
</dbReference>
<keyword evidence="1" id="KW-0175">Coiled coil</keyword>
<dbReference type="eggNOG" id="ENOG502TJRA">
    <property type="taxonomic scope" value="Eukaryota"/>
</dbReference>
<dbReference type="PANTHER" id="PTHR31379:SF1">
    <property type="entry name" value="F-BOX C PROTEIN-RELATED"/>
    <property type="match status" value="1"/>
</dbReference>
<evidence type="ECO:0000256" key="1">
    <source>
        <dbReference type="SAM" id="Coils"/>
    </source>
</evidence>
<evidence type="ECO:0000313" key="3">
    <source>
        <dbReference type="Proteomes" id="UP000008068"/>
    </source>
</evidence>
<evidence type="ECO:0000313" key="2">
    <source>
        <dbReference type="EMBL" id="EGT37384.1"/>
    </source>
</evidence>
<dbReference type="InterPro" id="IPR021942">
    <property type="entry name" value="DUF3557"/>
</dbReference>
<gene>
    <name evidence="2" type="ORF">CAEBREN_10643</name>
</gene>
<proteinExistence type="predicted"/>
<protein>
    <recommendedName>
        <fullName evidence="4">F-box domain-containing protein</fullName>
    </recommendedName>
</protein>
<dbReference type="HOGENOM" id="CLU_042576_0_0_1"/>
<dbReference type="Pfam" id="PF12078">
    <property type="entry name" value="DUF3557"/>
    <property type="match status" value="1"/>
</dbReference>
<name>G0MMI6_CAEBE</name>
<reference evidence="3" key="1">
    <citation type="submission" date="2011-07" db="EMBL/GenBank/DDBJ databases">
        <authorList>
            <consortium name="Caenorhabditis brenneri Sequencing and Analysis Consortium"/>
            <person name="Wilson R.K."/>
        </authorList>
    </citation>
    <scope>NUCLEOTIDE SEQUENCE [LARGE SCALE GENOMIC DNA]</scope>
    <source>
        <strain evidence="3">PB2801</strain>
    </source>
</reference>